<gene>
    <name evidence="5" type="ORF">NVS88_02910</name>
</gene>
<evidence type="ECO:0000256" key="1">
    <source>
        <dbReference type="ARBA" id="ARBA00006484"/>
    </source>
</evidence>
<evidence type="ECO:0000256" key="3">
    <source>
        <dbReference type="ARBA" id="ARBA00023027"/>
    </source>
</evidence>
<dbReference type="EMBL" id="JANRHA010000001">
    <property type="protein sequence ID" value="MDG3013504.1"/>
    <property type="molecule type" value="Genomic_DNA"/>
</dbReference>
<dbReference type="Gene3D" id="3.40.50.720">
    <property type="entry name" value="NAD(P)-binding Rossmann-like Domain"/>
    <property type="match status" value="1"/>
</dbReference>
<dbReference type="Pfam" id="PF00106">
    <property type="entry name" value="adh_short"/>
    <property type="match status" value="1"/>
</dbReference>
<dbReference type="PRINTS" id="PR00081">
    <property type="entry name" value="GDHRDH"/>
</dbReference>
<reference evidence="5" key="1">
    <citation type="submission" date="2022-08" db="EMBL/GenBank/DDBJ databases">
        <title>Genome analysis of Corynebacteriales strain.</title>
        <authorList>
            <person name="Lee S.D."/>
        </authorList>
    </citation>
    <scope>NUCLEOTIDE SEQUENCE</scope>
    <source>
        <strain evidence="5">D3-21</strain>
    </source>
</reference>
<organism evidence="5 6">
    <name type="scientific">Speluncibacter jeojiensis</name>
    <dbReference type="NCBI Taxonomy" id="2710754"/>
    <lineage>
        <taxon>Bacteria</taxon>
        <taxon>Bacillati</taxon>
        <taxon>Actinomycetota</taxon>
        <taxon>Actinomycetes</taxon>
        <taxon>Mycobacteriales</taxon>
        <taxon>Speluncibacteraceae</taxon>
        <taxon>Speluncibacter</taxon>
    </lineage>
</organism>
<dbReference type="NCBIfam" id="TIGR03971">
    <property type="entry name" value="SDR_subfam_1"/>
    <property type="match status" value="1"/>
</dbReference>
<dbReference type="SUPFAM" id="SSF51735">
    <property type="entry name" value="NAD(P)-binding Rossmann-fold domains"/>
    <property type="match status" value="1"/>
</dbReference>
<accession>A0A9X4RCF4</accession>
<dbReference type="InterPro" id="IPR036291">
    <property type="entry name" value="NAD(P)-bd_dom_sf"/>
</dbReference>
<evidence type="ECO:0000313" key="5">
    <source>
        <dbReference type="EMBL" id="MDG3013504.1"/>
    </source>
</evidence>
<evidence type="ECO:0000256" key="2">
    <source>
        <dbReference type="ARBA" id="ARBA00023002"/>
    </source>
</evidence>
<comment type="similarity">
    <text evidence="1 4">Belongs to the short-chain dehydrogenases/reductases (SDR) family.</text>
</comment>
<evidence type="ECO:0000256" key="4">
    <source>
        <dbReference type="RuleBase" id="RU000363"/>
    </source>
</evidence>
<sequence>MGNENTAFEGKVALVTGAARGQGRSHALAFAERGADLVICDRCADTAGVAYALGTQEELAETARLIEGLGRKVISAKVDTQDRPALEQLVARAEEEFGHVDIAVANAGVSGMSPITEHSQAVWDDVVGTNLTGVFNTLAAVAPGMAQRGYGRIVTVSSMLGRSSAPTQAAYTASKWGVIGMSKSVAQELAHSGVTVNIVAPGNIDTPMVRNDNLFRTIRPDLDAPTWDDVAPILGMLHAQPVAILDPAEVTRAVLFLTDEASAHITGIVIPVDAGAATRTSA</sequence>
<dbReference type="InterPro" id="IPR020904">
    <property type="entry name" value="Sc_DH/Rdtase_CS"/>
</dbReference>
<name>A0A9X4RCF4_9ACTN</name>
<dbReference type="PANTHER" id="PTHR42760:SF133">
    <property type="entry name" value="3-OXOACYL-[ACYL-CARRIER-PROTEIN] REDUCTASE"/>
    <property type="match status" value="1"/>
</dbReference>
<proteinExistence type="inferred from homology"/>
<dbReference type="RefSeq" id="WP_332519111.1">
    <property type="nucleotide sequence ID" value="NZ_JANRHA010000001.1"/>
</dbReference>
<keyword evidence="2" id="KW-0560">Oxidoreductase</keyword>
<dbReference type="FunFam" id="3.40.50.720:FF:000084">
    <property type="entry name" value="Short-chain dehydrogenase reductase"/>
    <property type="match status" value="1"/>
</dbReference>
<dbReference type="AlphaFoldDB" id="A0A9X4RCF4"/>
<dbReference type="Proteomes" id="UP001152755">
    <property type="component" value="Unassembled WGS sequence"/>
</dbReference>
<dbReference type="PROSITE" id="PS00061">
    <property type="entry name" value="ADH_SHORT"/>
    <property type="match status" value="1"/>
</dbReference>
<dbReference type="InterPro" id="IPR023985">
    <property type="entry name" value="SDR_subfam_1"/>
</dbReference>
<dbReference type="PRINTS" id="PR00080">
    <property type="entry name" value="SDRFAMILY"/>
</dbReference>
<comment type="caution">
    <text evidence="5">The sequence shown here is derived from an EMBL/GenBank/DDBJ whole genome shotgun (WGS) entry which is preliminary data.</text>
</comment>
<protein>
    <submittedName>
        <fullName evidence="5">Mycofactocin-coupled SDR family oxidoreductase</fullName>
    </submittedName>
</protein>
<dbReference type="InterPro" id="IPR002347">
    <property type="entry name" value="SDR_fam"/>
</dbReference>
<dbReference type="GO" id="GO:0016616">
    <property type="term" value="F:oxidoreductase activity, acting on the CH-OH group of donors, NAD or NADP as acceptor"/>
    <property type="evidence" value="ECO:0007669"/>
    <property type="project" value="TreeGrafter"/>
</dbReference>
<keyword evidence="6" id="KW-1185">Reference proteome</keyword>
<keyword evidence="3" id="KW-0520">NAD</keyword>
<dbReference type="PANTHER" id="PTHR42760">
    <property type="entry name" value="SHORT-CHAIN DEHYDROGENASES/REDUCTASES FAMILY MEMBER"/>
    <property type="match status" value="1"/>
</dbReference>
<evidence type="ECO:0000313" key="6">
    <source>
        <dbReference type="Proteomes" id="UP001152755"/>
    </source>
</evidence>